<gene>
    <name evidence="2" type="ORF">AJ80_07655</name>
</gene>
<dbReference type="STRING" id="1447883.A0A2B7XKE4"/>
<accession>A0A2B7XKE4</accession>
<feature type="region of interest" description="Disordered" evidence="1">
    <location>
        <begin position="446"/>
        <end position="577"/>
    </location>
</feature>
<evidence type="ECO:0000256" key="1">
    <source>
        <dbReference type="SAM" id="MobiDB-lite"/>
    </source>
</evidence>
<feature type="compositionally biased region" description="Acidic residues" evidence="1">
    <location>
        <begin position="645"/>
        <end position="655"/>
    </location>
</feature>
<reference evidence="2 3" key="1">
    <citation type="submission" date="2017-10" db="EMBL/GenBank/DDBJ databases">
        <title>Comparative genomics in systemic dimorphic fungi from Ajellomycetaceae.</title>
        <authorList>
            <person name="Munoz J.F."/>
            <person name="Mcewen J.G."/>
            <person name="Clay O.K."/>
            <person name="Cuomo C.A."/>
        </authorList>
    </citation>
    <scope>NUCLEOTIDE SEQUENCE [LARGE SCALE GENOMIC DNA]</scope>
    <source>
        <strain evidence="2 3">UAMH7299</strain>
    </source>
</reference>
<feature type="region of interest" description="Disordered" evidence="1">
    <location>
        <begin position="622"/>
        <end position="658"/>
    </location>
</feature>
<sequence length="890" mass="99319">MPVDKPQVTRRQLEVDGVTYSEELLPQDGQNEAISALPVRVRILRETLLYFDVLIPEWRRYMLEKESQTYSQANTKGDGKSLVPPDSAYLDETRASFCPASKKVMADIDACADIAKKYRSLAEEHASDNEWKDTFRQHIFKSFRDTFPHASEYDELFDQFSLQRDVTWDEIPHDGNRNPTKGPSPDFTYGFPILKDSKHGPSGFRDAKPVVSFSLDILGDLYSKGLASSPLGGVGKWANDRTTPIRQNQLLCFPWAVVELHPEEVPQESTEQFSYCQAANGALVALKLYEDLYKRAIGHDGSIHPVVVFTCIGSEVRLWLAYSDSKDNKLIGRKMVCIWASTLSLTWGVIAVRRIIHNMIFWAARVLRPQVAEHIEAGFEMKHKQHEGVKSQISTSPLPKPKPVLETDPRPKPEPEPKPLVPMLDNAGVNEIPFWTRDIKAPVSRLARSTAADREPNPANGPGSVSTVQPQPDRPVTAGGSIARGTSDARPTNQTPKKDSAHSYLNGRRIRVNLPKGDISRPVGGSGAQESSAADPSEGPAGTMSTKDTGVPKTNEETAKADEKNEGVAKESSTGIEVTDEAYSYHIYRIEDAESSSGESVDSDSEPNEIDEYLDEATAAGDSGVAEPGISENEVSAADPGDPISETDDDDDSDDSSMHFTDDEILELLAELSVHSDNDSENELSLLQVSEPLEYDSDSVSWEPLQQHLEDAHHRRLTDKDIKDMQSRALQALLGHEFLQLFEVSYIIDELCGEELLDRTWTALEVWTLRCKKPYSPCTPLEKVLGQINAILLSSDFNAPVIYRDVMWDQNKPGVWKHIDRALQVMLREGREEKLRSILRLAMECMSGELCLEILEPDLEVLEESDWEKLREQSLEVVQASAPIYPNLRD</sequence>
<protein>
    <submittedName>
        <fullName evidence="2">Uncharacterized protein</fullName>
    </submittedName>
</protein>
<evidence type="ECO:0000313" key="3">
    <source>
        <dbReference type="Proteomes" id="UP000224634"/>
    </source>
</evidence>
<dbReference type="AlphaFoldDB" id="A0A2B7XKE4"/>
<keyword evidence="3" id="KW-1185">Reference proteome</keyword>
<organism evidence="2 3">
    <name type="scientific">Polytolypa hystricis (strain UAMH7299)</name>
    <dbReference type="NCBI Taxonomy" id="1447883"/>
    <lineage>
        <taxon>Eukaryota</taxon>
        <taxon>Fungi</taxon>
        <taxon>Dikarya</taxon>
        <taxon>Ascomycota</taxon>
        <taxon>Pezizomycotina</taxon>
        <taxon>Eurotiomycetes</taxon>
        <taxon>Eurotiomycetidae</taxon>
        <taxon>Onygenales</taxon>
        <taxon>Onygenales incertae sedis</taxon>
        <taxon>Polytolypa</taxon>
    </lineage>
</organism>
<comment type="caution">
    <text evidence="2">The sequence shown here is derived from an EMBL/GenBank/DDBJ whole genome shotgun (WGS) entry which is preliminary data.</text>
</comment>
<evidence type="ECO:0000313" key="2">
    <source>
        <dbReference type="EMBL" id="PGH09626.1"/>
    </source>
</evidence>
<dbReference type="OrthoDB" id="5081713at2759"/>
<feature type="compositionally biased region" description="Basic and acidic residues" evidence="1">
    <location>
        <begin position="403"/>
        <end position="417"/>
    </location>
</feature>
<feature type="compositionally biased region" description="Basic and acidic residues" evidence="1">
    <location>
        <begin position="554"/>
        <end position="569"/>
    </location>
</feature>
<name>A0A2B7XKE4_POLH7</name>
<feature type="region of interest" description="Disordered" evidence="1">
    <location>
        <begin position="383"/>
        <end position="425"/>
    </location>
</feature>
<dbReference type="EMBL" id="PDNA01000152">
    <property type="protein sequence ID" value="PGH09626.1"/>
    <property type="molecule type" value="Genomic_DNA"/>
</dbReference>
<dbReference type="Proteomes" id="UP000224634">
    <property type="component" value="Unassembled WGS sequence"/>
</dbReference>
<proteinExistence type="predicted"/>